<evidence type="ECO:0000313" key="2">
    <source>
        <dbReference type="Proteomes" id="UP001152561"/>
    </source>
</evidence>
<dbReference type="EMBL" id="JAJAGQ010000022">
    <property type="protein sequence ID" value="KAJ8528910.1"/>
    <property type="molecule type" value="Genomic_DNA"/>
</dbReference>
<comment type="caution">
    <text evidence="1">The sequence shown here is derived from an EMBL/GenBank/DDBJ whole genome shotgun (WGS) entry which is preliminary data.</text>
</comment>
<organism evidence="1 2">
    <name type="scientific">Anisodus acutangulus</name>
    <dbReference type="NCBI Taxonomy" id="402998"/>
    <lineage>
        <taxon>Eukaryota</taxon>
        <taxon>Viridiplantae</taxon>
        <taxon>Streptophyta</taxon>
        <taxon>Embryophyta</taxon>
        <taxon>Tracheophyta</taxon>
        <taxon>Spermatophyta</taxon>
        <taxon>Magnoliopsida</taxon>
        <taxon>eudicotyledons</taxon>
        <taxon>Gunneridae</taxon>
        <taxon>Pentapetalae</taxon>
        <taxon>asterids</taxon>
        <taxon>lamiids</taxon>
        <taxon>Solanales</taxon>
        <taxon>Solanaceae</taxon>
        <taxon>Solanoideae</taxon>
        <taxon>Hyoscyameae</taxon>
        <taxon>Anisodus</taxon>
    </lineage>
</organism>
<name>A0A9Q1QU91_9SOLA</name>
<dbReference type="Proteomes" id="UP001152561">
    <property type="component" value="Unassembled WGS sequence"/>
</dbReference>
<proteinExistence type="predicted"/>
<keyword evidence="2" id="KW-1185">Reference proteome</keyword>
<sequence length="95" mass="11238">MKVSRHEWANLWIEPKAVPRELWKHQRENNLWNHHGEVQKRAPVLSSQLSLDLMYEIPELLGHTQSKAWNYFEDFQAAALDVQVADRRHLLCNPA</sequence>
<reference evidence="2" key="1">
    <citation type="journal article" date="2023" name="Proc. Natl. Acad. Sci. U.S.A.">
        <title>Genomic and structural basis for evolution of tropane alkaloid biosynthesis.</title>
        <authorList>
            <person name="Wanga Y.-J."/>
            <person name="Taina T."/>
            <person name="Yua J.-Y."/>
            <person name="Lia J."/>
            <person name="Xua B."/>
            <person name="Chenc J."/>
            <person name="D'Auriad J.C."/>
            <person name="Huanga J.-P."/>
            <person name="Huanga S.-X."/>
        </authorList>
    </citation>
    <scope>NUCLEOTIDE SEQUENCE [LARGE SCALE GENOMIC DNA]</scope>
    <source>
        <strain evidence="2">cv. KIB-2019</strain>
    </source>
</reference>
<gene>
    <name evidence="1" type="ORF">K7X08_030650</name>
</gene>
<evidence type="ECO:0000313" key="1">
    <source>
        <dbReference type="EMBL" id="KAJ8528910.1"/>
    </source>
</evidence>
<dbReference type="AlphaFoldDB" id="A0A9Q1QU91"/>
<protein>
    <submittedName>
        <fullName evidence="1">Uncharacterized protein</fullName>
    </submittedName>
</protein>
<accession>A0A9Q1QU91</accession>